<protein>
    <submittedName>
        <fullName evidence="3">Uncharacterized protein</fullName>
    </submittedName>
</protein>
<dbReference type="InterPro" id="IPR029602">
    <property type="entry name" value="IFT74"/>
</dbReference>
<proteinExistence type="predicted"/>
<keyword evidence="2" id="KW-1185">Reference proteome</keyword>
<dbReference type="WBParaSite" id="jg12168">
    <property type="protein sequence ID" value="jg12168"/>
    <property type="gene ID" value="jg12168"/>
</dbReference>
<sequence>MGSSMGNRQVLDKTYYISLLNNQLRLLETEIDSLVNELDKTEKGQQNLLYYEQKAEEQANELKELQGELSDLNLIIDRQNTNADMRDLEFELVEAQKSNEELSLAVEELFQERREKEDFIQQFEERIQRVRRQNDEQINNLEPGIKDEFERVKEETESLRHELEEKQHELEKLNKTKEELDLALANSPLKQQASVLEEQIYELEEKKNTIMKELNSEGTPEEQRQNLINRIQKDNEVKLRKINY</sequence>
<reference evidence="3" key="1">
    <citation type="submission" date="2022-11" db="UniProtKB">
        <authorList>
            <consortium name="WormBaseParasite"/>
        </authorList>
    </citation>
    <scope>IDENTIFICATION</scope>
</reference>
<evidence type="ECO:0000313" key="3">
    <source>
        <dbReference type="WBParaSite" id="jg12168"/>
    </source>
</evidence>
<dbReference type="PANTHER" id="PTHR31432:SF0">
    <property type="entry name" value="INTRAFLAGELLAR TRANSPORT PROTEIN 74 HOMOLOG"/>
    <property type="match status" value="1"/>
</dbReference>
<dbReference type="GO" id="GO:0048487">
    <property type="term" value="F:beta-tubulin binding"/>
    <property type="evidence" value="ECO:0007669"/>
    <property type="project" value="InterPro"/>
</dbReference>
<accession>A0A915CSK7</accession>
<feature type="coiled-coil region" evidence="1">
    <location>
        <begin position="17"/>
        <end position="213"/>
    </location>
</feature>
<dbReference type="AlphaFoldDB" id="A0A915CSK7"/>
<dbReference type="GO" id="GO:0035735">
    <property type="term" value="P:intraciliary transport involved in cilium assembly"/>
    <property type="evidence" value="ECO:0007669"/>
    <property type="project" value="TreeGrafter"/>
</dbReference>
<dbReference type="PANTHER" id="PTHR31432">
    <property type="entry name" value="INTRAFLAGELLAR TRANSPORT PROTEIN 74 HOMOLOG"/>
    <property type="match status" value="1"/>
</dbReference>
<organism evidence="2 3">
    <name type="scientific">Ditylenchus dipsaci</name>
    <dbReference type="NCBI Taxonomy" id="166011"/>
    <lineage>
        <taxon>Eukaryota</taxon>
        <taxon>Metazoa</taxon>
        <taxon>Ecdysozoa</taxon>
        <taxon>Nematoda</taxon>
        <taxon>Chromadorea</taxon>
        <taxon>Rhabditida</taxon>
        <taxon>Tylenchina</taxon>
        <taxon>Tylenchomorpha</taxon>
        <taxon>Sphaerularioidea</taxon>
        <taxon>Anguinidae</taxon>
        <taxon>Anguininae</taxon>
        <taxon>Ditylenchus</taxon>
    </lineage>
</organism>
<dbReference type="GO" id="GO:0030992">
    <property type="term" value="C:intraciliary transport particle B"/>
    <property type="evidence" value="ECO:0007669"/>
    <property type="project" value="InterPro"/>
</dbReference>
<dbReference type="GO" id="GO:0005929">
    <property type="term" value="C:cilium"/>
    <property type="evidence" value="ECO:0007669"/>
    <property type="project" value="TreeGrafter"/>
</dbReference>
<name>A0A915CSK7_9BILA</name>
<evidence type="ECO:0000256" key="1">
    <source>
        <dbReference type="SAM" id="Coils"/>
    </source>
</evidence>
<keyword evidence="1" id="KW-0175">Coiled coil</keyword>
<dbReference type="Proteomes" id="UP000887574">
    <property type="component" value="Unplaced"/>
</dbReference>
<evidence type="ECO:0000313" key="2">
    <source>
        <dbReference type="Proteomes" id="UP000887574"/>
    </source>
</evidence>